<keyword evidence="6" id="KW-0653">Protein transport</keyword>
<feature type="transmembrane region" description="Helical" evidence="7">
    <location>
        <begin position="165"/>
        <end position="191"/>
    </location>
</feature>
<evidence type="ECO:0000256" key="2">
    <source>
        <dbReference type="ARBA" id="ARBA00022475"/>
    </source>
</evidence>
<dbReference type="GO" id="GO:0017038">
    <property type="term" value="P:protein import"/>
    <property type="evidence" value="ECO:0007669"/>
    <property type="project" value="TreeGrafter"/>
</dbReference>
<organism evidence="9 10">
    <name type="scientific">Marichromatium gracile</name>
    <name type="common">Chromatium gracile</name>
    <dbReference type="NCBI Taxonomy" id="1048"/>
    <lineage>
        <taxon>Bacteria</taxon>
        <taxon>Pseudomonadati</taxon>
        <taxon>Pseudomonadota</taxon>
        <taxon>Gammaproteobacteria</taxon>
        <taxon>Chromatiales</taxon>
        <taxon>Chromatiaceae</taxon>
        <taxon>Marichromatium</taxon>
    </lineage>
</organism>
<keyword evidence="4 7" id="KW-1133">Transmembrane helix</keyword>
<comment type="similarity">
    <text evidence="6">Belongs to the exbB/tolQ family.</text>
</comment>
<dbReference type="InterPro" id="IPR050790">
    <property type="entry name" value="ExbB/TolQ_transport"/>
</dbReference>
<proteinExistence type="inferred from homology"/>
<name>A0A4R4AA96_MARGR</name>
<feature type="domain" description="MotA/TolQ/ExbB proton channel" evidence="8">
    <location>
        <begin position="80"/>
        <end position="202"/>
    </location>
</feature>
<evidence type="ECO:0000259" key="8">
    <source>
        <dbReference type="Pfam" id="PF01618"/>
    </source>
</evidence>
<dbReference type="InterPro" id="IPR002898">
    <property type="entry name" value="MotA_ExbB_proton_chnl"/>
</dbReference>
<evidence type="ECO:0000313" key="9">
    <source>
        <dbReference type="EMBL" id="TCW35456.1"/>
    </source>
</evidence>
<evidence type="ECO:0000256" key="7">
    <source>
        <dbReference type="SAM" id="Phobius"/>
    </source>
</evidence>
<dbReference type="GO" id="GO:0005886">
    <property type="term" value="C:plasma membrane"/>
    <property type="evidence" value="ECO:0007669"/>
    <property type="project" value="UniProtKB-SubCell"/>
</dbReference>
<comment type="caution">
    <text evidence="9">The sequence shown here is derived from an EMBL/GenBank/DDBJ whole genome shotgun (WGS) entry which is preliminary data.</text>
</comment>
<evidence type="ECO:0000256" key="1">
    <source>
        <dbReference type="ARBA" id="ARBA00004651"/>
    </source>
</evidence>
<gene>
    <name evidence="9" type="ORF">EDC29_10618</name>
</gene>
<dbReference type="RefSeq" id="WP_123139755.1">
    <property type="nucleotide sequence ID" value="NZ_NRRH01000011.1"/>
</dbReference>
<sequence length="218" mass="22634">MDLAKLSAATQAALEFVRAGGPVMLVLCALSLLALTLVLFKLLQFARLRVGARAFIAPTLAACAAGRLDEARGALAPAPQPIAAVLAVAIDGLADGGRTPQQLREEVLREAAAQQQRLNAHLRGLDAIVTLAPLLGLLGTVLGMIEAFRTLEQAGGQANPALLAGGIWEALLTTAAGLAIAIPAAAALHWLEAIIERARHDTEDALTRLFTMPVADAH</sequence>
<evidence type="ECO:0000256" key="4">
    <source>
        <dbReference type="ARBA" id="ARBA00022989"/>
    </source>
</evidence>
<reference evidence="9 10" key="1">
    <citation type="submission" date="2019-03" db="EMBL/GenBank/DDBJ databases">
        <title>Genomic Encyclopedia of Type Strains, Phase IV (KMG-IV): sequencing the most valuable type-strain genomes for metagenomic binning, comparative biology and taxonomic classification.</title>
        <authorList>
            <person name="Goeker M."/>
        </authorList>
    </citation>
    <scope>NUCLEOTIDE SEQUENCE [LARGE SCALE GENOMIC DNA]</scope>
    <source>
        <strain evidence="9 10">DSM 203</strain>
    </source>
</reference>
<dbReference type="Proteomes" id="UP000295247">
    <property type="component" value="Unassembled WGS sequence"/>
</dbReference>
<evidence type="ECO:0000256" key="5">
    <source>
        <dbReference type="ARBA" id="ARBA00023136"/>
    </source>
</evidence>
<dbReference type="Pfam" id="PF01618">
    <property type="entry name" value="MotA_ExbB"/>
    <property type="match status" value="1"/>
</dbReference>
<keyword evidence="2" id="KW-1003">Cell membrane</keyword>
<accession>A0A4R4AA96</accession>
<feature type="transmembrane region" description="Helical" evidence="7">
    <location>
        <begin position="124"/>
        <end position="145"/>
    </location>
</feature>
<keyword evidence="6" id="KW-0813">Transport</keyword>
<evidence type="ECO:0000256" key="3">
    <source>
        <dbReference type="ARBA" id="ARBA00022692"/>
    </source>
</evidence>
<comment type="subcellular location">
    <subcellularLocation>
        <location evidence="1">Cell membrane</location>
        <topology evidence="1">Multi-pass membrane protein</topology>
    </subcellularLocation>
    <subcellularLocation>
        <location evidence="6">Membrane</location>
        <topology evidence="6">Multi-pass membrane protein</topology>
    </subcellularLocation>
</comment>
<protein>
    <submittedName>
        <fullName evidence="9">Outer membrane transport energization protein ExbB</fullName>
    </submittedName>
</protein>
<dbReference type="EMBL" id="SMDC01000006">
    <property type="protein sequence ID" value="TCW35456.1"/>
    <property type="molecule type" value="Genomic_DNA"/>
</dbReference>
<keyword evidence="5 7" id="KW-0472">Membrane</keyword>
<evidence type="ECO:0000256" key="6">
    <source>
        <dbReference type="RuleBase" id="RU004057"/>
    </source>
</evidence>
<dbReference type="PANTHER" id="PTHR30625:SF11">
    <property type="entry name" value="MOTA_TOLQ_EXBB PROTON CHANNEL DOMAIN-CONTAINING PROTEIN"/>
    <property type="match status" value="1"/>
</dbReference>
<dbReference type="PANTHER" id="PTHR30625">
    <property type="entry name" value="PROTEIN TOLQ"/>
    <property type="match status" value="1"/>
</dbReference>
<feature type="transmembrane region" description="Helical" evidence="7">
    <location>
        <begin position="23"/>
        <end position="43"/>
    </location>
</feature>
<keyword evidence="3 7" id="KW-0812">Transmembrane</keyword>
<evidence type="ECO:0000313" key="10">
    <source>
        <dbReference type="Proteomes" id="UP000295247"/>
    </source>
</evidence>
<dbReference type="AlphaFoldDB" id="A0A4R4AA96"/>